<comment type="catalytic activity">
    <reaction evidence="11">
        <text>O-phospho-L-threonyl-[protein] + H2O = L-threonyl-[protein] + phosphate</text>
        <dbReference type="Rhea" id="RHEA:47004"/>
        <dbReference type="Rhea" id="RHEA-COMP:11060"/>
        <dbReference type="Rhea" id="RHEA-COMP:11605"/>
        <dbReference type="ChEBI" id="CHEBI:15377"/>
        <dbReference type="ChEBI" id="CHEBI:30013"/>
        <dbReference type="ChEBI" id="CHEBI:43474"/>
        <dbReference type="ChEBI" id="CHEBI:61977"/>
        <dbReference type="EC" id="3.1.3.16"/>
    </reaction>
</comment>
<keyword evidence="5" id="KW-0479">Metal-binding</keyword>
<evidence type="ECO:0000256" key="8">
    <source>
        <dbReference type="ARBA" id="ARBA00022912"/>
    </source>
</evidence>
<dbReference type="SMART" id="SM00332">
    <property type="entry name" value="PP2Cc"/>
    <property type="match status" value="1"/>
</dbReference>
<evidence type="ECO:0000256" key="13">
    <source>
        <dbReference type="SAM" id="MobiDB-lite"/>
    </source>
</evidence>
<dbReference type="GO" id="GO:0046872">
    <property type="term" value="F:metal ion binding"/>
    <property type="evidence" value="ECO:0007669"/>
    <property type="project" value="UniProtKB-KW"/>
</dbReference>
<dbReference type="InterPro" id="IPR000222">
    <property type="entry name" value="PP2C_BS"/>
</dbReference>
<evidence type="ECO:0000256" key="2">
    <source>
        <dbReference type="ARBA" id="ARBA00001946"/>
    </source>
</evidence>
<feature type="compositionally biased region" description="Low complexity" evidence="13">
    <location>
        <begin position="57"/>
        <end position="76"/>
    </location>
</feature>
<comment type="cofactor">
    <cofactor evidence="1">
        <name>Mn(2+)</name>
        <dbReference type="ChEBI" id="CHEBI:29035"/>
    </cofactor>
</comment>
<evidence type="ECO:0000313" key="15">
    <source>
        <dbReference type="EMBL" id="KAK7276015.1"/>
    </source>
</evidence>
<evidence type="ECO:0000256" key="10">
    <source>
        <dbReference type="ARBA" id="ARBA00047761"/>
    </source>
</evidence>
<dbReference type="GO" id="GO:0009738">
    <property type="term" value="P:abscisic acid-activated signaling pathway"/>
    <property type="evidence" value="ECO:0007669"/>
    <property type="project" value="UniProtKB-ARBA"/>
</dbReference>
<dbReference type="InterPro" id="IPR001932">
    <property type="entry name" value="PPM-type_phosphatase-like_dom"/>
</dbReference>
<keyword evidence="7" id="KW-0460">Magnesium</keyword>
<comment type="catalytic activity">
    <reaction evidence="10">
        <text>O-phospho-L-seryl-[protein] + H2O = L-seryl-[protein] + phosphate</text>
        <dbReference type="Rhea" id="RHEA:20629"/>
        <dbReference type="Rhea" id="RHEA-COMP:9863"/>
        <dbReference type="Rhea" id="RHEA-COMP:11604"/>
        <dbReference type="ChEBI" id="CHEBI:15377"/>
        <dbReference type="ChEBI" id="CHEBI:29999"/>
        <dbReference type="ChEBI" id="CHEBI:43474"/>
        <dbReference type="ChEBI" id="CHEBI:83421"/>
        <dbReference type="EC" id="3.1.3.16"/>
    </reaction>
</comment>
<evidence type="ECO:0000313" key="16">
    <source>
        <dbReference type="Proteomes" id="UP001372338"/>
    </source>
</evidence>
<keyword evidence="8 12" id="KW-0904">Protein phosphatase</keyword>
<dbReference type="PROSITE" id="PS01032">
    <property type="entry name" value="PPM_1"/>
    <property type="match status" value="1"/>
</dbReference>
<proteinExistence type="inferred from homology"/>
<dbReference type="GO" id="GO:0004722">
    <property type="term" value="F:protein serine/threonine phosphatase activity"/>
    <property type="evidence" value="ECO:0007669"/>
    <property type="project" value="UniProtKB-EC"/>
</dbReference>
<dbReference type="EMBL" id="JAYWIO010000003">
    <property type="protein sequence ID" value="KAK7276015.1"/>
    <property type="molecule type" value="Genomic_DNA"/>
</dbReference>
<sequence length="390" mass="41712">MSCSVAVSNSPVFSPSSSLFCSKPSIISSSPDSHALSLSHLKPCSCSSSAAAAAASTTTTSSSSSSASPSSSPSSPFRLRLSKPPTVSSTSPNGTVLKRKRPARLDIPVSSLSFVGVPATPSAVARDVVEAEGDGFSVYCKRGRREYMEDRYSAADNLRGESKMAFFGIFDGHGGAKAAEFAAKNLGKNVVDEVIVSDEEDVEEAVKRGYLNTDSDFLKEDLHGGSCCVTALIRNGNLVVSNAGDCRAVISRNGVAEALTSDHRPSREDERERIETSGGYVDLCRGVWRIQGSLAVSRGIGDRHLKQWVTAEPETKVLRIEPEHDLLILASDGLWDKVSNQEAVDIARPFFIGNKKPQPLLACKKLVDLSVSRGSLDDTSVMLIKLEHYI</sequence>
<evidence type="ECO:0000259" key="14">
    <source>
        <dbReference type="PROSITE" id="PS51746"/>
    </source>
</evidence>
<dbReference type="CDD" id="cd00143">
    <property type="entry name" value="PP2Cc"/>
    <property type="match status" value="1"/>
</dbReference>
<evidence type="ECO:0000256" key="12">
    <source>
        <dbReference type="RuleBase" id="RU003465"/>
    </source>
</evidence>
<comment type="similarity">
    <text evidence="3 12">Belongs to the PP2C family.</text>
</comment>
<evidence type="ECO:0000256" key="1">
    <source>
        <dbReference type="ARBA" id="ARBA00001936"/>
    </source>
</evidence>
<dbReference type="FunFam" id="3.60.40.10:FF:000044">
    <property type="entry name" value="probable protein phosphatase 2C 25"/>
    <property type="match status" value="1"/>
</dbReference>
<accession>A0AAN9FMD4</accession>
<comment type="caution">
    <text evidence="15">The sequence shown here is derived from an EMBL/GenBank/DDBJ whole genome shotgun (WGS) entry which is preliminary data.</text>
</comment>
<keyword evidence="6 12" id="KW-0378">Hydrolase</keyword>
<dbReference type="PANTHER" id="PTHR13832:SF853">
    <property type="entry name" value="PROTEIN PHOSPHATASE 2C 2-RELATED"/>
    <property type="match status" value="1"/>
</dbReference>
<organism evidence="15 16">
    <name type="scientific">Crotalaria pallida</name>
    <name type="common">Smooth rattlebox</name>
    <name type="synonym">Crotalaria striata</name>
    <dbReference type="NCBI Taxonomy" id="3830"/>
    <lineage>
        <taxon>Eukaryota</taxon>
        <taxon>Viridiplantae</taxon>
        <taxon>Streptophyta</taxon>
        <taxon>Embryophyta</taxon>
        <taxon>Tracheophyta</taxon>
        <taxon>Spermatophyta</taxon>
        <taxon>Magnoliopsida</taxon>
        <taxon>eudicotyledons</taxon>
        <taxon>Gunneridae</taxon>
        <taxon>Pentapetalae</taxon>
        <taxon>rosids</taxon>
        <taxon>fabids</taxon>
        <taxon>Fabales</taxon>
        <taxon>Fabaceae</taxon>
        <taxon>Papilionoideae</taxon>
        <taxon>50 kb inversion clade</taxon>
        <taxon>genistoids sensu lato</taxon>
        <taxon>core genistoids</taxon>
        <taxon>Crotalarieae</taxon>
        <taxon>Crotalaria</taxon>
    </lineage>
</organism>
<evidence type="ECO:0000256" key="5">
    <source>
        <dbReference type="ARBA" id="ARBA00022723"/>
    </source>
</evidence>
<gene>
    <name evidence="15" type="ORF">RIF29_17145</name>
</gene>
<dbReference type="Proteomes" id="UP001372338">
    <property type="component" value="Unassembled WGS sequence"/>
</dbReference>
<dbReference type="InterPro" id="IPR036457">
    <property type="entry name" value="PPM-type-like_dom_sf"/>
</dbReference>
<feature type="compositionally biased region" description="Polar residues" evidence="13">
    <location>
        <begin position="85"/>
        <end position="94"/>
    </location>
</feature>
<evidence type="ECO:0000256" key="4">
    <source>
        <dbReference type="ARBA" id="ARBA00013081"/>
    </source>
</evidence>
<dbReference type="Gene3D" id="3.60.40.10">
    <property type="entry name" value="PPM-type phosphatase domain"/>
    <property type="match status" value="1"/>
</dbReference>
<dbReference type="SUPFAM" id="SSF81606">
    <property type="entry name" value="PP2C-like"/>
    <property type="match status" value="1"/>
</dbReference>
<dbReference type="InterPro" id="IPR015655">
    <property type="entry name" value="PP2C"/>
</dbReference>
<evidence type="ECO:0000256" key="11">
    <source>
        <dbReference type="ARBA" id="ARBA00048336"/>
    </source>
</evidence>
<name>A0AAN9FMD4_CROPI</name>
<keyword evidence="9" id="KW-0464">Manganese</keyword>
<evidence type="ECO:0000256" key="7">
    <source>
        <dbReference type="ARBA" id="ARBA00022842"/>
    </source>
</evidence>
<reference evidence="15 16" key="1">
    <citation type="submission" date="2024-01" db="EMBL/GenBank/DDBJ databases">
        <title>The genomes of 5 underutilized Papilionoideae crops provide insights into root nodulation and disease resistanc.</title>
        <authorList>
            <person name="Yuan L."/>
        </authorList>
    </citation>
    <scope>NUCLEOTIDE SEQUENCE [LARGE SCALE GENOMIC DNA]</scope>
    <source>
        <strain evidence="15">ZHUSHIDOU_FW_LH</strain>
        <tissue evidence="15">Leaf</tissue>
    </source>
</reference>
<feature type="region of interest" description="Disordered" evidence="13">
    <location>
        <begin position="57"/>
        <end position="102"/>
    </location>
</feature>
<evidence type="ECO:0000256" key="6">
    <source>
        <dbReference type="ARBA" id="ARBA00022801"/>
    </source>
</evidence>
<comment type="cofactor">
    <cofactor evidence="2">
        <name>Mg(2+)</name>
        <dbReference type="ChEBI" id="CHEBI:18420"/>
    </cofactor>
</comment>
<dbReference type="Pfam" id="PF00481">
    <property type="entry name" value="PP2C"/>
    <property type="match status" value="1"/>
</dbReference>
<evidence type="ECO:0000256" key="9">
    <source>
        <dbReference type="ARBA" id="ARBA00023211"/>
    </source>
</evidence>
<dbReference type="PROSITE" id="PS51746">
    <property type="entry name" value="PPM_2"/>
    <property type="match status" value="1"/>
</dbReference>
<dbReference type="PANTHER" id="PTHR13832">
    <property type="entry name" value="PROTEIN PHOSPHATASE 2C"/>
    <property type="match status" value="1"/>
</dbReference>
<evidence type="ECO:0000256" key="3">
    <source>
        <dbReference type="ARBA" id="ARBA00006702"/>
    </source>
</evidence>
<dbReference type="AlphaFoldDB" id="A0AAN9FMD4"/>
<feature type="domain" description="PPM-type phosphatase" evidence="14">
    <location>
        <begin position="135"/>
        <end position="386"/>
    </location>
</feature>
<dbReference type="EC" id="3.1.3.16" evidence="4"/>
<protein>
    <recommendedName>
        <fullName evidence="4">protein-serine/threonine phosphatase</fullName>
        <ecNumber evidence="4">3.1.3.16</ecNumber>
    </recommendedName>
</protein>
<keyword evidence="16" id="KW-1185">Reference proteome</keyword>